<feature type="region of interest" description="Disordered" evidence="1">
    <location>
        <begin position="92"/>
        <end position="113"/>
    </location>
</feature>
<dbReference type="Pfam" id="PF17648">
    <property type="entry name" value="Luciferase"/>
    <property type="match status" value="1"/>
</dbReference>
<dbReference type="OrthoDB" id="5358398at2759"/>
<dbReference type="InterPro" id="IPR048273">
    <property type="entry name" value="Luciferase"/>
</dbReference>
<name>A0A0N1NYW6_9EURO</name>
<dbReference type="STRING" id="1664694.A0A0N1NYW6"/>
<keyword evidence="5" id="KW-1185">Reference proteome</keyword>
<dbReference type="AlphaFoldDB" id="A0A0N1NYW6"/>
<evidence type="ECO:0000256" key="2">
    <source>
        <dbReference type="SAM" id="Phobius"/>
    </source>
</evidence>
<accession>A0A0N1NYW6</accession>
<keyword evidence="2" id="KW-0812">Transmembrane</keyword>
<dbReference type="RefSeq" id="XP_017997803.1">
    <property type="nucleotide sequence ID" value="XM_018143162.1"/>
</dbReference>
<evidence type="ECO:0000256" key="1">
    <source>
        <dbReference type="SAM" id="MobiDB-lite"/>
    </source>
</evidence>
<gene>
    <name evidence="4" type="ORF">AB675_3135</name>
</gene>
<dbReference type="EMBL" id="LFJN01000021">
    <property type="protein sequence ID" value="KPI37840.1"/>
    <property type="molecule type" value="Genomic_DNA"/>
</dbReference>
<keyword evidence="2" id="KW-0472">Membrane</keyword>
<dbReference type="VEuPathDB" id="FungiDB:AB675_3135"/>
<sequence length="264" mass="29160">METISNAINQAATYISQQTPRLAPVLASTAVAMLSSLFTAWVIADYSSWKSFGTGGTPPTWAGYWRMTKIRINHALSGPDLRDASQLNADEGPRYLPEGFEKKPRQTPRPRIMGRTMPQRQVPYKKSDMEDGVKARIDRLCATLVTKYDHLVYLAPAKTEGGAADGIYAKDDVKTLNPSVKHPKNKILQGEVGHAHPADTSLHVWLSEGDAKRVVEGGWGERFPLLFVDRGWVMVYAPTTHAEADVIETIMRAGIGWVCGQKVD</sequence>
<comment type="caution">
    <text evidence="4">The sequence shown here is derived from an EMBL/GenBank/DDBJ whole genome shotgun (WGS) entry which is preliminary data.</text>
</comment>
<feature type="domain" description="Luciferase" evidence="3">
    <location>
        <begin position="190"/>
        <end position="253"/>
    </location>
</feature>
<feature type="transmembrane region" description="Helical" evidence="2">
    <location>
        <begin position="22"/>
        <end position="44"/>
    </location>
</feature>
<keyword evidence="2" id="KW-1133">Transmembrane helix</keyword>
<protein>
    <recommendedName>
        <fullName evidence="3">Luciferase domain-containing protein</fullName>
    </recommendedName>
</protein>
<dbReference type="InterPro" id="IPR040841">
    <property type="entry name" value="Luciferase_dom"/>
</dbReference>
<dbReference type="PANTHER" id="PTHR38695:SF1">
    <property type="entry name" value="AMINO ACID PERMEASE_ SLC12A DOMAIN-CONTAINING PROTEIN"/>
    <property type="match status" value="1"/>
</dbReference>
<reference evidence="4 5" key="1">
    <citation type="submission" date="2015-06" db="EMBL/GenBank/DDBJ databases">
        <title>Draft genome of the ant-associated black yeast Phialophora attae CBS 131958.</title>
        <authorList>
            <person name="Moreno L.F."/>
            <person name="Stielow B.J."/>
            <person name="de Hoog S."/>
            <person name="Vicente V.A."/>
            <person name="Weiss V.A."/>
            <person name="de Vries M."/>
            <person name="Cruz L.M."/>
            <person name="Souza E.M."/>
        </authorList>
    </citation>
    <scope>NUCLEOTIDE SEQUENCE [LARGE SCALE GENOMIC DNA]</scope>
    <source>
        <strain evidence="4 5">CBS 131958</strain>
    </source>
</reference>
<evidence type="ECO:0000313" key="5">
    <source>
        <dbReference type="Proteomes" id="UP000038010"/>
    </source>
</evidence>
<organism evidence="4 5">
    <name type="scientific">Cyphellophora attinorum</name>
    <dbReference type="NCBI Taxonomy" id="1664694"/>
    <lineage>
        <taxon>Eukaryota</taxon>
        <taxon>Fungi</taxon>
        <taxon>Dikarya</taxon>
        <taxon>Ascomycota</taxon>
        <taxon>Pezizomycotina</taxon>
        <taxon>Eurotiomycetes</taxon>
        <taxon>Chaetothyriomycetidae</taxon>
        <taxon>Chaetothyriales</taxon>
        <taxon>Cyphellophoraceae</taxon>
        <taxon>Cyphellophora</taxon>
    </lineage>
</organism>
<evidence type="ECO:0000313" key="4">
    <source>
        <dbReference type="EMBL" id="KPI37840.1"/>
    </source>
</evidence>
<dbReference type="PANTHER" id="PTHR38695">
    <property type="entry name" value="AMINO ACID PERMEASE_ SLC12A DOMAIN-CONTAINING PROTEIN"/>
    <property type="match status" value="1"/>
</dbReference>
<dbReference type="Proteomes" id="UP000038010">
    <property type="component" value="Unassembled WGS sequence"/>
</dbReference>
<evidence type="ECO:0000259" key="3">
    <source>
        <dbReference type="Pfam" id="PF17648"/>
    </source>
</evidence>
<dbReference type="GeneID" id="28735042"/>
<proteinExistence type="predicted"/>